<gene>
    <name evidence="1" type="ORF">F2Q69_00012674</name>
</gene>
<comment type="caution">
    <text evidence="1">The sequence shown here is derived from an EMBL/GenBank/DDBJ whole genome shotgun (WGS) entry which is preliminary data.</text>
</comment>
<accession>A0A8S9R0L6</accession>
<evidence type="ECO:0000313" key="2">
    <source>
        <dbReference type="Proteomes" id="UP000712600"/>
    </source>
</evidence>
<evidence type="ECO:0000313" key="1">
    <source>
        <dbReference type="EMBL" id="KAF3558223.1"/>
    </source>
</evidence>
<dbReference type="EMBL" id="QGKX02000996">
    <property type="protein sequence ID" value="KAF3558223.1"/>
    <property type="molecule type" value="Genomic_DNA"/>
</dbReference>
<dbReference type="Proteomes" id="UP000712600">
    <property type="component" value="Unassembled WGS sequence"/>
</dbReference>
<reference evidence="1" key="1">
    <citation type="submission" date="2019-12" db="EMBL/GenBank/DDBJ databases">
        <title>Genome sequencing and annotation of Brassica cretica.</title>
        <authorList>
            <person name="Studholme D.J."/>
            <person name="Sarris P."/>
        </authorList>
    </citation>
    <scope>NUCLEOTIDE SEQUENCE</scope>
    <source>
        <strain evidence="1">PFS-109/04</strain>
        <tissue evidence="1">Leaf</tissue>
    </source>
</reference>
<proteinExistence type="predicted"/>
<organism evidence="1 2">
    <name type="scientific">Brassica cretica</name>
    <name type="common">Mustard</name>
    <dbReference type="NCBI Taxonomy" id="69181"/>
    <lineage>
        <taxon>Eukaryota</taxon>
        <taxon>Viridiplantae</taxon>
        <taxon>Streptophyta</taxon>
        <taxon>Embryophyta</taxon>
        <taxon>Tracheophyta</taxon>
        <taxon>Spermatophyta</taxon>
        <taxon>Magnoliopsida</taxon>
        <taxon>eudicotyledons</taxon>
        <taxon>Gunneridae</taxon>
        <taxon>Pentapetalae</taxon>
        <taxon>rosids</taxon>
        <taxon>malvids</taxon>
        <taxon>Brassicales</taxon>
        <taxon>Brassicaceae</taxon>
        <taxon>Brassiceae</taxon>
        <taxon>Brassica</taxon>
    </lineage>
</organism>
<dbReference type="AlphaFoldDB" id="A0A8S9R0L6"/>
<name>A0A8S9R0L6_BRACR</name>
<protein>
    <submittedName>
        <fullName evidence="1">Uncharacterized protein</fullName>
    </submittedName>
</protein>
<sequence length="66" mass="7948">MLYLTLEIIVIEKTKLFEAKVEFRSRRSLCLIQLRIRIRLRASYLWNDPKEQNHGAARIRFDVGMK</sequence>